<reference evidence="12 13" key="1">
    <citation type="journal article" date="2016" name="Nat. Commun.">
        <title>Thousands of microbial genomes shed light on interconnected biogeochemical processes in an aquifer system.</title>
        <authorList>
            <person name="Anantharaman K."/>
            <person name="Brown C.T."/>
            <person name="Hug L.A."/>
            <person name="Sharon I."/>
            <person name="Castelle C.J."/>
            <person name="Probst A.J."/>
            <person name="Thomas B.C."/>
            <person name="Singh A."/>
            <person name="Wilkins M.J."/>
            <person name="Karaoz U."/>
            <person name="Brodie E.L."/>
            <person name="Williams K.H."/>
            <person name="Hubbard S.S."/>
            <person name="Banfield J.F."/>
        </authorList>
    </citation>
    <scope>NUCLEOTIDE SEQUENCE [LARGE SCALE GENOMIC DNA]</scope>
</reference>
<evidence type="ECO:0000256" key="8">
    <source>
        <dbReference type="ARBA" id="ARBA00047754"/>
    </source>
</evidence>
<comment type="catalytic activity">
    <reaction evidence="8 10">
        <text>a 2'-deoxyribonucleoside 5'-diphosphate + [thioredoxin]-disulfide + H2O = a ribonucleoside 5'-diphosphate + [thioredoxin]-dithiol</text>
        <dbReference type="Rhea" id="RHEA:23252"/>
        <dbReference type="Rhea" id="RHEA-COMP:10698"/>
        <dbReference type="Rhea" id="RHEA-COMP:10700"/>
        <dbReference type="ChEBI" id="CHEBI:15377"/>
        <dbReference type="ChEBI" id="CHEBI:29950"/>
        <dbReference type="ChEBI" id="CHEBI:50058"/>
        <dbReference type="ChEBI" id="CHEBI:57930"/>
        <dbReference type="ChEBI" id="CHEBI:73316"/>
        <dbReference type="EC" id="1.17.4.1"/>
    </reaction>
</comment>
<evidence type="ECO:0000256" key="5">
    <source>
        <dbReference type="ARBA" id="ARBA00022840"/>
    </source>
</evidence>
<evidence type="ECO:0000256" key="9">
    <source>
        <dbReference type="PROSITE-ProRule" id="PRU00492"/>
    </source>
</evidence>
<organism evidence="12 13">
    <name type="scientific">Candidatus Kaiserbacteria bacterium RIFCSPHIGHO2_01_FULL_54_36</name>
    <dbReference type="NCBI Taxonomy" id="1798482"/>
    <lineage>
        <taxon>Bacteria</taxon>
        <taxon>Candidatus Kaiseribacteriota</taxon>
    </lineage>
</organism>
<evidence type="ECO:0000259" key="11">
    <source>
        <dbReference type="PROSITE" id="PS51161"/>
    </source>
</evidence>
<keyword evidence="7 10" id="KW-0215">Deoxyribonucleotide synthesis</keyword>
<evidence type="ECO:0000256" key="4">
    <source>
        <dbReference type="ARBA" id="ARBA00022741"/>
    </source>
</evidence>
<dbReference type="AlphaFoldDB" id="A0A1F6CPT6"/>
<dbReference type="Pfam" id="PF00317">
    <property type="entry name" value="Ribonuc_red_lgN"/>
    <property type="match status" value="1"/>
</dbReference>
<dbReference type="PANTHER" id="PTHR11573:SF6">
    <property type="entry name" value="RIBONUCLEOSIDE-DIPHOSPHATE REDUCTASE LARGE SUBUNIT"/>
    <property type="match status" value="1"/>
</dbReference>
<feature type="domain" description="ATP-cone" evidence="11">
    <location>
        <begin position="3"/>
        <end position="94"/>
    </location>
</feature>
<gene>
    <name evidence="12" type="ORF">A2763_02180</name>
</gene>
<dbReference type="GO" id="GO:0005524">
    <property type="term" value="F:ATP binding"/>
    <property type="evidence" value="ECO:0007669"/>
    <property type="project" value="UniProtKB-UniRule"/>
</dbReference>
<accession>A0A1F6CPT6</accession>
<dbReference type="InterPro" id="IPR005144">
    <property type="entry name" value="ATP-cone_dom"/>
</dbReference>
<dbReference type="Gene3D" id="3.20.70.20">
    <property type="match status" value="1"/>
</dbReference>
<dbReference type="EC" id="1.17.4.1" evidence="2 10"/>
<dbReference type="InterPro" id="IPR008926">
    <property type="entry name" value="RNR_R1-su_N"/>
</dbReference>
<dbReference type="EMBL" id="MFKV01000002">
    <property type="protein sequence ID" value="OGG51127.1"/>
    <property type="molecule type" value="Genomic_DNA"/>
</dbReference>
<evidence type="ECO:0000256" key="3">
    <source>
        <dbReference type="ARBA" id="ARBA00022533"/>
    </source>
</evidence>
<dbReference type="InterPro" id="IPR013509">
    <property type="entry name" value="RNR_lsu_N"/>
</dbReference>
<dbReference type="GO" id="GO:0005971">
    <property type="term" value="C:ribonucleoside-diphosphate reductase complex"/>
    <property type="evidence" value="ECO:0007669"/>
    <property type="project" value="TreeGrafter"/>
</dbReference>
<dbReference type="InterPro" id="IPR000788">
    <property type="entry name" value="RNR_lg_C"/>
</dbReference>
<dbReference type="NCBIfam" id="NF005101">
    <property type="entry name" value="PRK06539.1"/>
    <property type="match status" value="1"/>
</dbReference>
<comment type="similarity">
    <text evidence="1 10">Belongs to the ribonucleoside diphosphate reductase large chain family.</text>
</comment>
<dbReference type="Pfam" id="PF02867">
    <property type="entry name" value="Ribonuc_red_lgC"/>
    <property type="match status" value="1"/>
</dbReference>
<comment type="function">
    <text evidence="10">Provides the precursors necessary for DNA synthesis. Catalyzes the biosynthesis of deoxyribonucleotides from the corresponding ribonucleotides.</text>
</comment>
<dbReference type="UniPathway" id="UPA00326"/>
<name>A0A1F6CPT6_9BACT</name>
<sequence>MTLTITKRDGQKEAFNADKINRSIERACEGLLDPIGMTTQIATETKLTLYDGITTEEMDSATINAAVQNIKEDIEYDKVAVRLLLKTVYRRVVGEYNHDASELEVKHRAQFPEHIKQQVATGLLDEKMEKLFDLEKLASTLKIERDEIFTYAGLSSLLDRYSMRDENQKRIESPQYFFMRIAMGLSYNEKNPTEAAMKFYDRMSRHLYIAGGSTNIGAGTSRPALSNCFLLEVHDDMDHIAKSVADVMKISKASGGIGVSITKLRAAGSPLKSSNTVSSGPTPFAKIMDTAIRAVQRGGKKLGALCFYMENWHYDFPEFIDWKHNAGDDYLRMRTANTAVFISDEFMRRVEKGEDWYMFDPKEAPDLNELYGQAFSKRYGEYVEMAKAGKMRLVKRVPATEQWSHILTSLQSTSHPWLTWKDPINLRALNNNTGTIHMSNLCTEICLPQDKDNIAVCNLASLNLAAHIEHKQINWKELEVSVRLAVRQLDNLIDINVLPIAEATRSDHENRAIGLGVMGFADALEQLSMSYESPHAWDFADRVFEFVSYMAIDESTELARERGSYNNFQGSGWSKGMVPLDTIEAVEKDRGTTIDLPKITKQKRLDWDKLRAKVKQGMRNATLMAVAPNANIGLVAGTTPGIDPRFAQVFSRNKISGKYLDLNHNLVKDLKNMGVWDEVKEQIIEDQGDISKVENLPAYLKEIYKTAFTTNAYAYIEVAARAQKWVDQALSRNMYLESRDMDDMKNVYMTAWRKGLKTTYYLHMKPRHTAEQSTTTVNKAEMTGKRGFGAIKMAAAGVPANAVASPVSVDMPSPVKAEAEVVAVSMPQKTVAAIQEIEQPVSEAPAPTVGTAFKQKKEISGPEDPADSPNVCIACQ</sequence>
<comment type="caution">
    <text evidence="12">The sequence shown here is derived from an EMBL/GenBank/DDBJ whole genome shotgun (WGS) entry which is preliminary data.</text>
</comment>
<protein>
    <recommendedName>
        <fullName evidence="2 10">Ribonucleoside-diphosphate reductase</fullName>
        <ecNumber evidence="2 10">1.17.4.1</ecNumber>
    </recommendedName>
</protein>
<evidence type="ECO:0000313" key="12">
    <source>
        <dbReference type="EMBL" id="OGG51127.1"/>
    </source>
</evidence>
<dbReference type="GO" id="GO:0004748">
    <property type="term" value="F:ribonucleoside-diphosphate reductase activity, thioredoxin disulfide as acceptor"/>
    <property type="evidence" value="ECO:0007669"/>
    <property type="project" value="UniProtKB-EC"/>
</dbReference>
<keyword evidence="6 10" id="KW-0560">Oxidoreductase</keyword>
<dbReference type="PROSITE" id="PS00089">
    <property type="entry name" value="RIBORED_LARGE"/>
    <property type="match status" value="1"/>
</dbReference>
<keyword evidence="3" id="KW-0021">Allosteric enzyme</keyword>
<evidence type="ECO:0000256" key="10">
    <source>
        <dbReference type="RuleBase" id="RU003410"/>
    </source>
</evidence>
<evidence type="ECO:0000256" key="2">
    <source>
        <dbReference type="ARBA" id="ARBA00012274"/>
    </source>
</evidence>
<dbReference type="Pfam" id="PF03477">
    <property type="entry name" value="ATP-cone"/>
    <property type="match status" value="1"/>
</dbReference>
<dbReference type="SUPFAM" id="SSF51998">
    <property type="entry name" value="PFL-like glycyl radical enzymes"/>
    <property type="match status" value="1"/>
</dbReference>
<keyword evidence="4 9" id="KW-0547">Nucleotide-binding</keyword>
<dbReference type="STRING" id="1798482.A2763_02180"/>
<dbReference type="InterPro" id="IPR039718">
    <property type="entry name" value="Rrm1"/>
</dbReference>
<dbReference type="NCBIfam" id="TIGR02506">
    <property type="entry name" value="NrdE_NrdA"/>
    <property type="match status" value="1"/>
</dbReference>
<evidence type="ECO:0000256" key="6">
    <source>
        <dbReference type="ARBA" id="ARBA00023002"/>
    </source>
</evidence>
<dbReference type="PRINTS" id="PR01183">
    <property type="entry name" value="RIBORDTASEM1"/>
</dbReference>
<dbReference type="SUPFAM" id="SSF48168">
    <property type="entry name" value="R1 subunit of ribonucleotide reductase, N-terminal domain"/>
    <property type="match status" value="1"/>
</dbReference>
<dbReference type="PANTHER" id="PTHR11573">
    <property type="entry name" value="RIBONUCLEOSIDE-DIPHOSPHATE REDUCTASE LARGE CHAIN"/>
    <property type="match status" value="1"/>
</dbReference>
<dbReference type="PROSITE" id="PS51161">
    <property type="entry name" value="ATP_CONE"/>
    <property type="match status" value="1"/>
</dbReference>
<keyword evidence="5 9" id="KW-0067">ATP-binding</keyword>
<evidence type="ECO:0000256" key="1">
    <source>
        <dbReference type="ARBA" id="ARBA00010406"/>
    </source>
</evidence>
<evidence type="ECO:0000256" key="7">
    <source>
        <dbReference type="ARBA" id="ARBA00023116"/>
    </source>
</evidence>
<dbReference type="Proteomes" id="UP000178370">
    <property type="component" value="Unassembled WGS sequence"/>
</dbReference>
<dbReference type="InterPro" id="IPR013346">
    <property type="entry name" value="NrdE_NrdA_C"/>
</dbReference>
<proteinExistence type="inferred from homology"/>
<evidence type="ECO:0000313" key="13">
    <source>
        <dbReference type="Proteomes" id="UP000178370"/>
    </source>
</evidence>
<dbReference type="GO" id="GO:0009263">
    <property type="term" value="P:deoxyribonucleotide biosynthetic process"/>
    <property type="evidence" value="ECO:0007669"/>
    <property type="project" value="UniProtKB-KW"/>
</dbReference>